<organism evidence="5 6">
    <name type="scientific">Conexivisphaera calida</name>
    <dbReference type="NCBI Taxonomy" id="1874277"/>
    <lineage>
        <taxon>Archaea</taxon>
        <taxon>Nitrososphaerota</taxon>
        <taxon>Conexivisphaeria</taxon>
        <taxon>Conexivisphaerales</taxon>
        <taxon>Conexivisphaeraceae</taxon>
        <taxon>Conexivisphaera</taxon>
    </lineage>
</organism>
<keyword evidence="3 5" id="KW-0067">ATP-binding</keyword>
<dbReference type="PANTHER" id="PTHR43776">
    <property type="entry name" value="TRANSPORT ATP-BINDING PROTEIN"/>
    <property type="match status" value="1"/>
</dbReference>
<dbReference type="GO" id="GO:0055085">
    <property type="term" value="P:transmembrane transport"/>
    <property type="evidence" value="ECO:0007669"/>
    <property type="project" value="UniProtKB-ARBA"/>
</dbReference>
<dbReference type="GO" id="GO:0016887">
    <property type="term" value="F:ATP hydrolysis activity"/>
    <property type="evidence" value="ECO:0007669"/>
    <property type="project" value="InterPro"/>
</dbReference>
<dbReference type="AlphaFoldDB" id="A0A4P2VEB1"/>
<dbReference type="RefSeq" id="WP_174449072.1">
    <property type="nucleotide sequence ID" value="NZ_AP018732.1"/>
</dbReference>
<evidence type="ECO:0000256" key="1">
    <source>
        <dbReference type="ARBA" id="ARBA00022448"/>
    </source>
</evidence>
<evidence type="ECO:0000313" key="6">
    <source>
        <dbReference type="Proteomes" id="UP000509448"/>
    </source>
</evidence>
<evidence type="ECO:0000256" key="3">
    <source>
        <dbReference type="ARBA" id="ARBA00022840"/>
    </source>
</evidence>
<dbReference type="SMART" id="SM00382">
    <property type="entry name" value="AAA"/>
    <property type="match status" value="1"/>
</dbReference>
<dbReference type="NCBIfam" id="TIGR01727">
    <property type="entry name" value="oligo_HPY"/>
    <property type="match status" value="1"/>
</dbReference>
<dbReference type="InterPro" id="IPR003439">
    <property type="entry name" value="ABC_transporter-like_ATP-bd"/>
</dbReference>
<dbReference type="EMBL" id="AP018732">
    <property type="protein sequence ID" value="BBE42894.1"/>
    <property type="molecule type" value="Genomic_DNA"/>
</dbReference>
<dbReference type="InterPro" id="IPR017871">
    <property type="entry name" value="ABC_transporter-like_CS"/>
</dbReference>
<dbReference type="OrthoDB" id="18209at2157"/>
<dbReference type="GO" id="GO:0015833">
    <property type="term" value="P:peptide transport"/>
    <property type="evidence" value="ECO:0007669"/>
    <property type="project" value="InterPro"/>
</dbReference>
<feature type="domain" description="ABC transporter" evidence="4">
    <location>
        <begin position="7"/>
        <end position="260"/>
    </location>
</feature>
<dbReference type="PROSITE" id="PS50893">
    <property type="entry name" value="ABC_TRANSPORTER_2"/>
    <property type="match status" value="1"/>
</dbReference>
<dbReference type="SUPFAM" id="SSF52540">
    <property type="entry name" value="P-loop containing nucleoside triphosphate hydrolases"/>
    <property type="match status" value="1"/>
</dbReference>
<dbReference type="PROSITE" id="PS00211">
    <property type="entry name" value="ABC_TRANSPORTER_1"/>
    <property type="match status" value="1"/>
</dbReference>
<dbReference type="Gene3D" id="3.40.50.300">
    <property type="entry name" value="P-loop containing nucleotide triphosphate hydrolases"/>
    <property type="match status" value="1"/>
</dbReference>
<dbReference type="Pfam" id="PF00005">
    <property type="entry name" value="ABC_tran"/>
    <property type="match status" value="1"/>
</dbReference>
<gene>
    <name evidence="5" type="ORF">NAS2_1514</name>
</gene>
<sequence>MQELISLRGLKVYYPFYTGFLSKITGAKLFVKAVDGVDLSIGRGEILGLVGESGSGKTTLGKAVVRLVDPTEGSILYDGVDIAALRGSALRKYRSKLQMIFQDPYDSINPRMSVFDVVAEGLVINKMAEKKELEDRVMHALEDVRLLPPENFARRYPHELSGGQRQRVAIARALVMRPEFIAADEPASMLDVSIRGEVLNVMLDLRERYGLSFLFITHDLAIAKHMSDRIAVMYLGKVVEVADSEELVKEPLHPYTQALLAAIPVPDPTAPKIQVKAKGEISNALNVPPGCPFHPRCPYAFDRCRTEVPGLREVKPGHWVACHLY</sequence>
<dbReference type="CDD" id="cd03257">
    <property type="entry name" value="ABC_NikE_OppD_transporters"/>
    <property type="match status" value="1"/>
</dbReference>
<evidence type="ECO:0000313" key="5">
    <source>
        <dbReference type="EMBL" id="BBE42894.1"/>
    </source>
</evidence>
<evidence type="ECO:0000259" key="4">
    <source>
        <dbReference type="PROSITE" id="PS50893"/>
    </source>
</evidence>
<dbReference type="InterPro" id="IPR050319">
    <property type="entry name" value="ABC_transp_ATP-bind"/>
</dbReference>
<keyword evidence="2" id="KW-0547">Nucleotide-binding</keyword>
<dbReference type="FunFam" id="3.40.50.300:FF:000016">
    <property type="entry name" value="Oligopeptide ABC transporter ATP-binding component"/>
    <property type="match status" value="1"/>
</dbReference>
<accession>A0A4P2VEB1</accession>
<evidence type="ECO:0000256" key="2">
    <source>
        <dbReference type="ARBA" id="ARBA00022741"/>
    </source>
</evidence>
<keyword evidence="1" id="KW-0813">Transport</keyword>
<reference evidence="5 6" key="1">
    <citation type="journal article" date="2019" name="ISME J.">
        <title>Isolation and characterization of a thermophilic sulfur- and iron-reducing thaumarchaeote from a terrestrial acidic hot spring.</title>
        <authorList>
            <person name="Kato S."/>
            <person name="Itoh T."/>
            <person name="Yuki M."/>
            <person name="Nagamori M."/>
            <person name="Ohnishi M."/>
            <person name="Uematsu K."/>
            <person name="Suzuki K."/>
            <person name="Takashina T."/>
            <person name="Ohkuma M."/>
        </authorList>
    </citation>
    <scope>NUCLEOTIDE SEQUENCE [LARGE SCALE GENOMIC DNA]</scope>
    <source>
        <strain evidence="5 6">NAS-02</strain>
    </source>
</reference>
<dbReference type="Proteomes" id="UP000509448">
    <property type="component" value="Chromosome"/>
</dbReference>
<dbReference type="GO" id="GO:0005524">
    <property type="term" value="F:ATP binding"/>
    <property type="evidence" value="ECO:0007669"/>
    <property type="project" value="UniProtKB-KW"/>
</dbReference>
<dbReference type="InterPro" id="IPR003593">
    <property type="entry name" value="AAA+_ATPase"/>
</dbReference>
<dbReference type="Pfam" id="PF08352">
    <property type="entry name" value="oligo_HPY"/>
    <property type="match status" value="1"/>
</dbReference>
<name>A0A4P2VEB1_9ARCH</name>
<keyword evidence="6" id="KW-1185">Reference proteome</keyword>
<proteinExistence type="predicted"/>
<dbReference type="InterPro" id="IPR013563">
    <property type="entry name" value="Oligopep_ABC_C"/>
</dbReference>
<dbReference type="GeneID" id="55585324"/>
<protein>
    <submittedName>
        <fullName evidence="5">Oligopeptide transport ATP-binding protein OppF</fullName>
    </submittedName>
</protein>
<dbReference type="InterPro" id="IPR027417">
    <property type="entry name" value="P-loop_NTPase"/>
</dbReference>
<dbReference type="KEGG" id="ccai:NAS2_1514"/>